<dbReference type="InterPro" id="IPR011989">
    <property type="entry name" value="ARM-like"/>
</dbReference>
<reference evidence="8 9" key="2">
    <citation type="submission" date="2018-11" db="EMBL/GenBank/DDBJ databases">
        <authorList>
            <consortium name="Pathogen Informatics"/>
        </authorList>
    </citation>
    <scope>NUCLEOTIDE SEQUENCE [LARGE SCALE GENOMIC DNA]</scope>
</reference>
<dbReference type="Proteomes" id="UP000271098">
    <property type="component" value="Unassembled WGS sequence"/>
</dbReference>
<proteinExistence type="predicted"/>
<keyword evidence="4" id="KW-0226">DNA condensation</keyword>
<evidence type="ECO:0000256" key="2">
    <source>
        <dbReference type="ARBA" id="ARBA00022618"/>
    </source>
</evidence>
<evidence type="ECO:0000256" key="3">
    <source>
        <dbReference type="ARBA" id="ARBA00022776"/>
    </source>
</evidence>
<evidence type="ECO:0000313" key="9">
    <source>
        <dbReference type="Proteomes" id="UP000271098"/>
    </source>
</evidence>
<dbReference type="Gene3D" id="1.25.10.10">
    <property type="entry name" value="Leucine-rich Repeat Variant"/>
    <property type="match status" value="1"/>
</dbReference>
<dbReference type="PANTHER" id="PTHR14222">
    <property type="entry name" value="CONDENSIN"/>
    <property type="match status" value="1"/>
</dbReference>
<dbReference type="InterPro" id="IPR026971">
    <property type="entry name" value="CND1/NCAPD3"/>
</dbReference>
<feature type="domain" description="Condensin complex subunit 1 C-terminal" evidence="7">
    <location>
        <begin position="90"/>
        <end position="160"/>
    </location>
</feature>
<sequence length="162" mass="18365">MAGISEDERVLERAHRMCELAVSRKGSFLHRLSKFLVAVVKSKKSTCSEVLRSAAILALSKFMLLSMKTCLRYMPLFLDCFKNSPSSECRSNLMVAVGDLCFRFPNVIEKYSEDLYHGINDKDDYVRQTCIIVMSYLMLNDMVKVRGTIADLAQCTIDSNVN</sequence>
<dbReference type="Pfam" id="PF12717">
    <property type="entry name" value="Cnd1"/>
    <property type="match status" value="1"/>
</dbReference>
<keyword evidence="2" id="KW-0132">Cell division</keyword>
<dbReference type="InterPro" id="IPR016024">
    <property type="entry name" value="ARM-type_fold"/>
</dbReference>
<protein>
    <submittedName>
        <fullName evidence="10">Cnd1 domain-containing protein</fullName>
    </submittedName>
</protein>
<dbReference type="PANTHER" id="PTHR14222:SF2">
    <property type="entry name" value="CONDENSIN COMPLEX SUBUNIT 1"/>
    <property type="match status" value="1"/>
</dbReference>
<dbReference type="GO" id="GO:0010032">
    <property type="term" value="P:meiotic chromosome condensation"/>
    <property type="evidence" value="ECO:0007669"/>
    <property type="project" value="TreeGrafter"/>
</dbReference>
<dbReference type="AlphaFoldDB" id="A0A183ESK4"/>
<evidence type="ECO:0000256" key="4">
    <source>
        <dbReference type="ARBA" id="ARBA00023067"/>
    </source>
</evidence>
<keyword evidence="9" id="KW-1185">Reference proteome</keyword>
<comment type="subcellular location">
    <subcellularLocation>
        <location evidence="1">Nucleus</location>
    </subcellularLocation>
</comment>
<dbReference type="GO" id="GO:0000796">
    <property type="term" value="C:condensin complex"/>
    <property type="evidence" value="ECO:0007669"/>
    <property type="project" value="TreeGrafter"/>
</dbReference>
<gene>
    <name evidence="8" type="ORF">GPUH_LOCUS23944</name>
</gene>
<dbReference type="OrthoDB" id="77601at2759"/>
<dbReference type="EMBL" id="UYRT01099521">
    <property type="protein sequence ID" value="VDN42186.1"/>
    <property type="molecule type" value="Genomic_DNA"/>
</dbReference>
<dbReference type="InterPro" id="IPR032682">
    <property type="entry name" value="Cnd1_C"/>
</dbReference>
<evidence type="ECO:0000259" key="7">
    <source>
        <dbReference type="Pfam" id="PF12717"/>
    </source>
</evidence>
<name>A0A183ESK4_9BILA</name>
<keyword evidence="3" id="KW-0498">Mitosis</keyword>
<dbReference type="GO" id="GO:0007076">
    <property type="term" value="P:mitotic chromosome condensation"/>
    <property type="evidence" value="ECO:0007669"/>
    <property type="project" value="InterPro"/>
</dbReference>
<evidence type="ECO:0000313" key="10">
    <source>
        <dbReference type="WBParaSite" id="GPUH_0002397501-mRNA-1"/>
    </source>
</evidence>
<dbReference type="GO" id="GO:0051301">
    <property type="term" value="P:cell division"/>
    <property type="evidence" value="ECO:0007669"/>
    <property type="project" value="UniProtKB-KW"/>
</dbReference>
<evidence type="ECO:0000256" key="6">
    <source>
        <dbReference type="ARBA" id="ARBA00023306"/>
    </source>
</evidence>
<keyword evidence="6" id="KW-0131">Cell cycle</keyword>
<organism evidence="10">
    <name type="scientific">Gongylonema pulchrum</name>
    <dbReference type="NCBI Taxonomy" id="637853"/>
    <lineage>
        <taxon>Eukaryota</taxon>
        <taxon>Metazoa</taxon>
        <taxon>Ecdysozoa</taxon>
        <taxon>Nematoda</taxon>
        <taxon>Chromadorea</taxon>
        <taxon>Rhabditida</taxon>
        <taxon>Spirurina</taxon>
        <taxon>Spiruromorpha</taxon>
        <taxon>Spiruroidea</taxon>
        <taxon>Gongylonematidae</taxon>
        <taxon>Gongylonema</taxon>
    </lineage>
</organism>
<accession>A0A183ESK4</accession>
<dbReference type="GO" id="GO:0042393">
    <property type="term" value="F:histone binding"/>
    <property type="evidence" value="ECO:0007669"/>
    <property type="project" value="TreeGrafter"/>
</dbReference>
<evidence type="ECO:0000256" key="1">
    <source>
        <dbReference type="ARBA" id="ARBA00004123"/>
    </source>
</evidence>
<dbReference type="GO" id="GO:0000779">
    <property type="term" value="C:condensed chromosome, centromeric region"/>
    <property type="evidence" value="ECO:0007669"/>
    <property type="project" value="TreeGrafter"/>
</dbReference>
<dbReference type="SUPFAM" id="SSF48371">
    <property type="entry name" value="ARM repeat"/>
    <property type="match status" value="1"/>
</dbReference>
<reference evidence="10" key="1">
    <citation type="submission" date="2016-06" db="UniProtKB">
        <authorList>
            <consortium name="WormBaseParasite"/>
        </authorList>
    </citation>
    <scope>IDENTIFICATION</scope>
</reference>
<evidence type="ECO:0000313" key="8">
    <source>
        <dbReference type="EMBL" id="VDN42186.1"/>
    </source>
</evidence>
<dbReference type="GO" id="GO:0005634">
    <property type="term" value="C:nucleus"/>
    <property type="evidence" value="ECO:0007669"/>
    <property type="project" value="UniProtKB-SubCell"/>
</dbReference>
<evidence type="ECO:0000256" key="5">
    <source>
        <dbReference type="ARBA" id="ARBA00023242"/>
    </source>
</evidence>
<dbReference type="WBParaSite" id="GPUH_0002397501-mRNA-1">
    <property type="protein sequence ID" value="GPUH_0002397501-mRNA-1"/>
    <property type="gene ID" value="GPUH_0002397501"/>
</dbReference>
<keyword evidence="5" id="KW-0539">Nucleus</keyword>